<keyword evidence="2" id="KW-1185">Reference proteome</keyword>
<name>A0A839SY76_9PROT</name>
<organism evidence="1 2">
    <name type="scientific">Limibacillus halophilus</name>
    <dbReference type="NCBI Taxonomy" id="1579333"/>
    <lineage>
        <taxon>Bacteria</taxon>
        <taxon>Pseudomonadati</taxon>
        <taxon>Pseudomonadota</taxon>
        <taxon>Alphaproteobacteria</taxon>
        <taxon>Rhodospirillales</taxon>
        <taxon>Rhodovibrionaceae</taxon>
        <taxon>Limibacillus</taxon>
    </lineage>
</organism>
<reference evidence="1 2" key="1">
    <citation type="submission" date="2020-08" db="EMBL/GenBank/DDBJ databases">
        <title>Genomic Encyclopedia of Type Strains, Phase III (KMG-III): the genomes of soil and plant-associated and newly described type strains.</title>
        <authorList>
            <person name="Whitman W."/>
        </authorList>
    </citation>
    <scope>NUCLEOTIDE SEQUENCE [LARGE SCALE GENOMIC DNA]</scope>
    <source>
        <strain evidence="1 2">CECT 8803</strain>
    </source>
</reference>
<gene>
    <name evidence="1" type="ORF">FHR98_002882</name>
</gene>
<dbReference type="AlphaFoldDB" id="A0A839SY76"/>
<evidence type="ECO:0000313" key="1">
    <source>
        <dbReference type="EMBL" id="MBB3066574.1"/>
    </source>
</evidence>
<evidence type="ECO:0000313" key="2">
    <source>
        <dbReference type="Proteomes" id="UP000581135"/>
    </source>
</evidence>
<dbReference type="RefSeq" id="WP_183417406.1">
    <property type="nucleotide sequence ID" value="NZ_JACHXA010000009.1"/>
</dbReference>
<dbReference type="EMBL" id="JACHXA010000009">
    <property type="protein sequence ID" value="MBB3066574.1"/>
    <property type="molecule type" value="Genomic_DNA"/>
</dbReference>
<comment type="caution">
    <text evidence="1">The sequence shown here is derived from an EMBL/GenBank/DDBJ whole genome shotgun (WGS) entry which is preliminary data.</text>
</comment>
<dbReference type="Proteomes" id="UP000581135">
    <property type="component" value="Unassembled WGS sequence"/>
</dbReference>
<sequence>MPHGEAHTSLLRPILEREAEAPDSEALRLLVEKARSRHPGAMAVLFYGSCLRDGITEDRMADLYVIVRRYREAHRNPISALFNALLPPNVYYLEAGNAAQTFRAKYAVVSMNQLHSRVKGSALHPYFWARFSQPTAIAWHDSDDTRDTCLKIFERAQQTMLAAALPTVLAETSDQIWLHALKQTYATELRAENALRGADILATDPERYRLTGELFLKSVEGLWRKPVWFGRSLWWMRRAIGKPLSVLRLMKAAFTFAGGATYLAWKVERHSGVRIPLTEWQKRHPILAGIPLAVKLYRQGALR</sequence>
<proteinExistence type="predicted"/>
<protein>
    <recommendedName>
        <fullName evidence="3">Phosphatidate cytidylyltransferase</fullName>
    </recommendedName>
</protein>
<accession>A0A839SY76</accession>
<evidence type="ECO:0008006" key="3">
    <source>
        <dbReference type="Google" id="ProtNLM"/>
    </source>
</evidence>